<reference evidence="1 2" key="1">
    <citation type="submission" date="2008-07" db="EMBL/GenBank/DDBJ databases">
        <authorList>
            <person name="El-Sayed N."/>
            <person name="Caler E."/>
            <person name="Inman J."/>
            <person name="Amedeo P."/>
            <person name="Hass B."/>
            <person name="Wortman J."/>
        </authorList>
    </citation>
    <scope>NUCLEOTIDE SEQUENCE [LARGE SCALE GENOMIC DNA]</scope>
    <source>
        <strain evidence="2">ATCC 50983 / TXsc</strain>
    </source>
</reference>
<dbReference type="Proteomes" id="UP000007800">
    <property type="component" value="Unassembled WGS sequence"/>
</dbReference>
<protein>
    <submittedName>
        <fullName evidence="1">Uncharacterized protein</fullName>
    </submittedName>
</protein>
<proteinExistence type="predicted"/>
<organism evidence="2">
    <name type="scientific">Perkinsus marinus (strain ATCC 50983 / TXsc)</name>
    <dbReference type="NCBI Taxonomy" id="423536"/>
    <lineage>
        <taxon>Eukaryota</taxon>
        <taxon>Sar</taxon>
        <taxon>Alveolata</taxon>
        <taxon>Perkinsozoa</taxon>
        <taxon>Perkinsea</taxon>
        <taxon>Perkinsida</taxon>
        <taxon>Perkinsidae</taxon>
        <taxon>Perkinsus</taxon>
    </lineage>
</organism>
<gene>
    <name evidence="1" type="ORF">Pmar_PMAR024879</name>
</gene>
<sequence length="165" mass="18303">MEVYNASVISDDNSDKLKAEEALKELLDKYAELTKETNFDSKTCWNRLESTIPKRSIHAWVKDAVTPDDVAVVDLDALTDAGSLSAALKLSSPWYIGGENLSNLENYGIFNPDTESMSLTNLPVRRWVGKNKIKTGVVRNAAQNGYAGHFHGSNVDPRTFLAFHE</sequence>
<dbReference type="GeneID" id="9041698"/>
<evidence type="ECO:0000313" key="1">
    <source>
        <dbReference type="EMBL" id="EER05416.1"/>
    </source>
</evidence>
<evidence type="ECO:0000313" key="2">
    <source>
        <dbReference type="Proteomes" id="UP000007800"/>
    </source>
</evidence>
<accession>C5LCW3</accession>
<dbReference type="EMBL" id="GG680938">
    <property type="protein sequence ID" value="EER05416.1"/>
    <property type="molecule type" value="Genomic_DNA"/>
</dbReference>
<dbReference type="AlphaFoldDB" id="C5LCW3"/>
<name>C5LCW3_PERM5</name>
<dbReference type="InParanoid" id="C5LCW3"/>
<keyword evidence="2" id="KW-1185">Reference proteome</keyword>
<dbReference type="RefSeq" id="XP_002773600.1">
    <property type="nucleotide sequence ID" value="XM_002773554.1"/>
</dbReference>